<evidence type="ECO:0000313" key="2">
    <source>
        <dbReference type="Proteomes" id="UP000325606"/>
    </source>
</evidence>
<sequence>MKRFVYLIFIVACTISAADRSIDSESNASTLSGKALFRTLLKNSNHSLQDELLCQPPITAEDPKSYTLGDQLSLLLAMGHYDETSAKLDSTCSIDIFETPSGETLDVWDCQITVAETNTESEFVSSSMLAIAISRPQKIMVPGSLRCL</sequence>
<protein>
    <submittedName>
        <fullName evidence="1">Uncharacterized protein</fullName>
    </submittedName>
</protein>
<name>A0A5J6LHJ8_9GAMM</name>
<dbReference type="EMBL" id="CP044222">
    <property type="protein sequence ID" value="QEW08079.1"/>
    <property type="molecule type" value="Genomic_DNA"/>
</dbReference>
<gene>
    <name evidence="1" type="ORF">F5I99_17135</name>
</gene>
<dbReference type="Proteomes" id="UP000325606">
    <property type="component" value="Chromosome"/>
</dbReference>
<evidence type="ECO:0000313" key="1">
    <source>
        <dbReference type="EMBL" id="QEW08079.1"/>
    </source>
</evidence>
<dbReference type="AlphaFoldDB" id="A0A5J6LHJ8"/>
<dbReference type="KEGG" id="nik:F5I99_17135"/>
<dbReference type="RefSeq" id="WP_151058142.1">
    <property type="nucleotide sequence ID" value="NZ_CP044222.1"/>
</dbReference>
<accession>A0A5J6LHJ8</accession>
<reference evidence="1 2" key="1">
    <citation type="submission" date="2019-09" db="EMBL/GenBank/DDBJ databases">
        <title>Nitrincola iocasae sp. nov., a bacterium isolated from the sediment collected at a cold seep field in South China Sea.</title>
        <authorList>
            <person name="Zhang H."/>
            <person name="Wang H."/>
            <person name="Li C."/>
        </authorList>
    </citation>
    <scope>NUCLEOTIDE SEQUENCE [LARGE SCALE GENOMIC DNA]</scope>
    <source>
        <strain evidence="1 2">KXZD1103</strain>
    </source>
</reference>
<organism evidence="1 2">
    <name type="scientific">Nitrincola iocasae</name>
    <dbReference type="NCBI Taxonomy" id="2614693"/>
    <lineage>
        <taxon>Bacteria</taxon>
        <taxon>Pseudomonadati</taxon>
        <taxon>Pseudomonadota</taxon>
        <taxon>Gammaproteobacteria</taxon>
        <taxon>Oceanospirillales</taxon>
        <taxon>Oceanospirillaceae</taxon>
        <taxon>Nitrincola</taxon>
    </lineage>
</organism>
<keyword evidence="2" id="KW-1185">Reference proteome</keyword>
<proteinExistence type="predicted"/>